<evidence type="ECO:0000256" key="6">
    <source>
        <dbReference type="ARBA" id="ARBA00023136"/>
    </source>
</evidence>
<dbReference type="Pfam" id="PF00528">
    <property type="entry name" value="BPD_transp_1"/>
    <property type="match status" value="1"/>
</dbReference>
<comment type="similarity">
    <text evidence="7">Belongs to the binding-protein-dependent transport system permease family.</text>
</comment>
<proteinExistence type="inferred from homology"/>
<evidence type="ECO:0000256" key="5">
    <source>
        <dbReference type="ARBA" id="ARBA00022989"/>
    </source>
</evidence>
<feature type="transmembrane region" description="Helical" evidence="7">
    <location>
        <begin position="124"/>
        <end position="146"/>
    </location>
</feature>
<dbReference type="GO" id="GO:0055085">
    <property type="term" value="P:transmembrane transport"/>
    <property type="evidence" value="ECO:0007669"/>
    <property type="project" value="InterPro"/>
</dbReference>
<keyword evidence="4 7" id="KW-0812">Transmembrane</keyword>
<dbReference type="Gene3D" id="1.10.3720.10">
    <property type="entry name" value="MetI-like"/>
    <property type="match status" value="1"/>
</dbReference>
<dbReference type="InterPro" id="IPR035906">
    <property type="entry name" value="MetI-like_sf"/>
</dbReference>
<reference evidence="9" key="1">
    <citation type="submission" date="2021-11" db="EMBL/GenBank/DDBJ databases">
        <title>Streptomyces corallinus and Kineosporia corallina sp. nov., two new coral-derived marine actinobacteria.</title>
        <authorList>
            <person name="Buangrab K."/>
            <person name="Sutthacheep M."/>
            <person name="Yeemin T."/>
            <person name="Harunari E."/>
            <person name="Igarashi Y."/>
            <person name="Sripreechasak P."/>
            <person name="Kanchanasin P."/>
            <person name="Tanasupawat S."/>
            <person name="Phongsopitanun W."/>
        </authorList>
    </citation>
    <scope>NUCLEOTIDE SEQUENCE</scope>
    <source>
        <strain evidence="9">JCM 31032</strain>
    </source>
</reference>
<dbReference type="PANTHER" id="PTHR43744:SF12">
    <property type="entry name" value="ABC TRANSPORTER PERMEASE PROTEIN MG189-RELATED"/>
    <property type="match status" value="1"/>
</dbReference>
<dbReference type="GO" id="GO:0005886">
    <property type="term" value="C:plasma membrane"/>
    <property type="evidence" value="ECO:0007669"/>
    <property type="project" value="UniProtKB-SubCell"/>
</dbReference>
<dbReference type="PROSITE" id="PS50928">
    <property type="entry name" value="ABC_TM1"/>
    <property type="match status" value="1"/>
</dbReference>
<dbReference type="EMBL" id="JAJOMB010000033">
    <property type="protein sequence ID" value="MCD5316714.1"/>
    <property type="molecule type" value="Genomic_DNA"/>
</dbReference>
<dbReference type="PANTHER" id="PTHR43744">
    <property type="entry name" value="ABC TRANSPORTER PERMEASE PROTEIN MG189-RELATED-RELATED"/>
    <property type="match status" value="1"/>
</dbReference>
<keyword evidence="6 7" id="KW-0472">Membrane</keyword>
<evidence type="ECO:0000256" key="3">
    <source>
        <dbReference type="ARBA" id="ARBA00022475"/>
    </source>
</evidence>
<keyword evidence="2 7" id="KW-0813">Transport</keyword>
<evidence type="ECO:0000256" key="2">
    <source>
        <dbReference type="ARBA" id="ARBA00022448"/>
    </source>
</evidence>
<evidence type="ECO:0000256" key="4">
    <source>
        <dbReference type="ARBA" id="ARBA00022692"/>
    </source>
</evidence>
<evidence type="ECO:0000313" key="9">
    <source>
        <dbReference type="EMBL" id="MCD5316714.1"/>
    </source>
</evidence>
<name>A0A9X1NNG8_9ACTN</name>
<sequence length="292" mass="32036">MTTATLSRPAKRKERSQADKLGSKTFNRLAATCLTLWALLWLVPFAFTVITSFRPATEITANPISIWSDNWTFEAYTAAFRLNSIGWWYLNSFLISTLSVILTVIVCSLIGFGLAHLRFKGKNVLAVVILAGLMVPMEALVLPQFIEFRALGLLGTYWALILPATASPVAVFVFRSFFKGIPDQLIEAARIDGASWWRIYWQVCLPLTRPAISAVSIFTFVTTWNAFLWPLLVLTQTKSQTIPVGLSGLLGATGVNQAEVLASAVLGLLPLLAVFLVAQRQITQGIASTGIK</sequence>
<evidence type="ECO:0000313" key="10">
    <source>
        <dbReference type="Proteomes" id="UP001138997"/>
    </source>
</evidence>
<keyword evidence="10" id="KW-1185">Reference proteome</keyword>
<comment type="subcellular location">
    <subcellularLocation>
        <location evidence="1 7">Cell membrane</location>
        <topology evidence="1 7">Multi-pass membrane protein</topology>
    </subcellularLocation>
</comment>
<dbReference type="InterPro" id="IPR000515">
    <property type="entry name" value="MetI-like"/>
</dbReference>
<dbReference type="AlphaFoldDB" id="A0A9X1NNG8"/>
<evidence type="ECO:0000256" key="7">
    <source>
        <dbReference type="RuleBase" id="RU363032"/>
    </source>
</evidence>
<feature type="transmembrane region" description="Helical" evidence="7">
    <location>
        <begin position="158"/>
        <end position="178"/>
    </location>
</feature>
<keyword evidence="5 7" id="KW-1133">Transmembrane helix</keyword>
<protein>
    <submittedName>
        <fullName evidence="9">Carbohydrate ABC transporter permease</fullName>
    </submittedName>
</protein>
<dbReference type="CDD" id="cd06261">
    <property type="entry name" value="TM_PBP2"/>
    <property type="match status" value="1"/>
</dbReference>
<organism evidence="9 10">
    <name type="scientific">Kineosporia babensis</name>
    <dbReference type="NCBI Taxonomy" id="499548"/>
    <lineage>
        <taxon>Bacteria</taxon>
        <taxon>Bacillati</taxon>
        <taxon>Actinomycetota</taxon>
        <taxon>Actinomycetes</taxon>
        <taxon>Kineosporiales</taxon>
        <taxon>Kineosporiaceae</taxon>
        <taxon>Kineosporia</taxon>
    </lineage>
</organism>
<accession>A0A9X1NNG8</accession>
<dbReference type="SUPFAM" id="SSF161098">
    <property type="entry name" value="MetI-like"/>
    <property type="match status" value="1"/>
</dbReference>
<dbReference type="Proteomes" id="UP001138997">
    <property type="component" value="Unassembled WGS sequence"/>
</dbReference>
<feature type="transmembrane region" description="Helical" evidence="7">
    <location>
        <begin position="260"/>
        <end position="278"/>
    </location>
</feature>
<evidence type="ECO:0000256" key="1">
    <source>
        <dbReference type="ARBA" id="ARBA00004651"/>
    </source>
</evidence>
<feature type="domain" description="ABC transmembrane type-1" evidence="8">
    <location>
        <begin position="89"/>
        <end position="278"/>
    </location>
</feature>
<keyword evidence="3" id="KW-1003">Cell membrane</keyword>
<dbReference type="RefSeq" id="WP_231449565.1">
    <property type="nucleotide sequence ID" value="NZ_JAJOMB010000033.1"/>
</dbReference>
<evidence type="ECO:0000259" key="8">
    <source>
        <dbReference type="PROSITE" id="PS50928"/>
    </source>
</evidence>
<comment type="caution">
    <text evidence="9">The sequence shown here is derived from an EMBL/GenBank/DDBJ whole genome shotgun (WGS) entry which is preliminary data.</text>
</comment>
<feature type="transmembrane region" description="Helical" evidence="7">
    <location>
        <begin position="85"/>
        <end position="112"/>
    </location>
</feature>
<gene>
    <name evidence="9" type="ORF">LR394_38035</name>
</gene>